<evidence type="ECO:0000256" key="1">
    <source>
        <dbReference type="ARBA" id="ARBA00003839"/>
    </source>
</evidence>
<keyword evidence="3 7" id="KW-0732">Signal</keyword>
<evidence type="ECO:0000256" key="3">
    <source>
        <dbReference type="ARBA" id="ARBA00022729"/>
    </source>
</evidence>
<evidence type="ECO:0000256" key="2">
    <source>
        <dbReference type="ARBA" id="ARBA00007178"/>
    </source>
</evidence>
<reference evidence="10 11" key="1">
    <citation type="submission" date="2019-06" db="EMBL/GenBank/DDBJ databases">
        <title>A chromosomal-level reference genome of Carpinus fangiana (Coryloideae, Betulaceae).</title>
        <authorList>
            <person name="Yang X."/>
            <person name="Wang Z."/>
            <person name="Zhang L."/>
            <person name="Hao G."/>
            <person name="Liu J."/>
            <person name="Yang Y."/>
        </authorList>
    </citation>
    <scope>NUCLEOTIDE SEQUENCE [LARGE SCALE GENOMIC DNA]</scope>
    <source>
        <strain evidence="10">Cfa_2016G</strain>
        <tissue evidence="10">Leaf</tissue>
    </source>
</reference>
<dbReference type="OrthoDB" id="1903982at2759"/>
<comment type="function">
    <text evidence="1 7">Seed storage protein.</text>
</comment>
<dbReference type="Proteomes" id="UP000327013">
    <property type="component" value="Unassembled WGS sequence"/>
</dbReference>
<feature type="chain" id="PRO_5024468615" description="Cupin type-1 domain-containing protein" evidence="7">
    <location>
        <begin position="23"/>
        <end position="486"/>
    </location>
</feature>
<dbReference type="SUPFAM" id="SSF51182">
    <property type="entry name" value="RmlC-like cupins"/>
    <property type="match status" value="1"/>
</dbReference>
<dbReference type="InterPro" id="IPR022379">
    <property type="entry name" value="11S_seedstore_CS"/>
</dbReference>
<dbReference type="CDD" id="cd02243">
    <property type="entry name" value="cupin_11S_legumin_C"/>
    <property type="match status" value="1"/>
</dbReference>
<evidence type="ECO:0000313" key="11">
    <source>
        <dbReference type="Proteomes" id="UP000327013"/>
    </source>
</evidence>
<keyword evidence="5 7" id="KW-0708">Seed storage protein</keyword>
<sequence length="486" mass="55822">MAYSSLLSLSLCFFVLFHGCFAQIEQETQRQRQQQQRFRTECHIDNLNAQEPTQRFESEAGVTEYWDQNDQQFQCAGVALVRHFIQRRGLLLPSFSNAPQLIYVVQGRGFQGAVIPGCPETFQSDSSSQGRGGRRSQQRGSDQHQKVRQIREGDILALPAGVAHWIYNDGESQLVLVSLLDTSNQANQLDENPRKFYLAGNPQQEQQQQGERQRQRQRWGQGQGQSRRQEGSQQSGSNIFSGFDEDFLADSFNVENELARRLQSRDDQRGRIVFVQDELQVLSPQRQEQEREERRWERDDNGVEETFCTLRLQHNIADPRNADVYNPRGGRLTSLNSLNLPILRYLQLSAERGVLYNNAILAPHYNLNSHSVIFAIRGNGRIQVVRHDGQNIFDGELREGQALTVPQNFAVIKKAGSEGFEWVAFKTNDNAMRNPLAGRLSAIRAIPEDVLINSYRINREQARRLKFSRDESTVFSSEYSAQRRRY</sequence>
<dbReference type="Gene3D" id="2.60.120.10">
    <property type="entry name" value="Jelly Rolls"/>
    <property type="match status" value="2"/>
</dbReference>
<dbReference type="AlphaFoldDB" id="A0A5N6L131"/>
<feature type="signal peptide" evidence="7">
    <location>
        <begin position="1"/>
        <end position="22"/>
    </location>
</feature>
<comment type="similarity">
    <text evidence="2 7">Belongs to the 11S seed storage protein (globulins) family.</text>
</comment>
<feature type="domain" description="Cupin type-1" evidence="9">
    <location>
        <begin position="47"/>
        <end position="260"/>
    </location>
</feature>
<keyword evidence="6 7" id="KW-1015">Disulfide bond</keyword>
<evidence type="ECO:0000256" key="6">
    <source>
        <dbReference type="ARBA" id="ARBA00023157"/>
    </source>
</evidence>
<dbReference type="PROSITE" id="PS00305">
    <property type="entry name" value="11S_SEED_STORAGE"/>
    <property type="match status" value="1"/>
</dbReference>
<evidence type="ECO:0000259" key="9">
    <source>
        <dbReference type="SMART" id="SM00835"/>
    </source>
</evidence>
<feature type="compositionally biased region" description="Low complexity" evidence="8">
    <location>
        <begin position="218"/>
        <end position="237"/>
    </location>
</feature>
<evidence type="ECO:0000256" key="4">
    <source>
        <dbReference type="ARBA" id="ARBA00022761"/>
    </source>
</evidence>
<proteinExistence type="inferred from homology"/>
<name>A0A5N6L131_9ROSI</name>
<comment type="caution">
    <text evidence="10">The sequence shown here is derived from an EMBL/GenBank/DDBJ whole genome shotgun (WGS) entry which is preliminary data.</text>
</comment>
<dbReference type="InterPro" id="IPR050253">
    <property type="entry name" value="Seed_Storage-Functional"/>
</dbReference>
<dbReference type="SMART" id="SM00835">
    <property type="entry name" value="Cupin_1"/>
    <property type="match status" value="2"/>
</dbReference>
<keyword evidence="11" id="KW-1185">Reference proteome</keyword>
<dbReference type="FunFam" id="2.60.120.10:FF:000073">
    <property type="entry name" value="Glycinin G1"/>
    <property type="match status" value="1"/>
</dbReference>
<gene>
    <name evidence="10" type="ORF">FH972_025376</name>
</gene>
<feature type="region of interest" description="Disordered" evidence="8">
    <location>
        <begin position="116"/>
        <end position="148"/>
    </location>
</feature>
<organism evidence="10 11">
    <name type="scientific">Carpinus fangiana</name>
    <dbReference type="NCBI Taxonomy" id="176857"/>
    <lineage>
        <taxon>Eukaryota</taxon>
        <taxon>Viridiplantae</taxon>
        <taxon>Streptophyta</taxon>
        <taxon>Embryophyta</taxon>
        <taxon>Tracheophyta</taxon>
        <taxon>Spermatophyta</taxon>
        <taxon>Magnoliopsida</taxon>
        <taxon>eudicotyledons</taxon>
        <taxon>Gunneridae</taxon>
        <taxon>Pentapetalae</taxon>
        <taxon>rosids</taxon>
        <taxon>fabids</taxon>
        <taxon>Fagales</taxon>
        <taxon>Betulaceae</taxon>
        <taxon>Carpinus</taxon>
    </lineage>
</organism>
<evidence type="ECO:0000256" key="7">
    <source>
        <dbReference type="RuleBase" id="RU003681"/>
    </source>
</evidence>
<dbReference type="EMBL" id="VIBQ01000048">
    <property type="protein sequence ID" value="KAB8491079.1"/>
    <property type="molecule type" value="Genomic_DNA"/>
</dbReference>
<dbReference type="PRINTS" id="PR00439">
    <property type="entry name" value="11SGLOBULIN"/>
</dbReference>
<dbReference type="GO" id="GO:0045735">
    <property type="term" value="F:nutrient reservoir activity"/>
    <property type="evidence" value="ECO:0007669"/>
    <property type="project" value="UniProtKB-KW"/>
</dbReference>
<keyword evidence="4 7" id="KW-0758">Storage protein</keyword>
<dbReference type="InterPro" id="IPR006044">
    <property type="entry name" value="11S_seedstore_pln"/>
</dbReference>
<dbReference type="PANTHER" id="PTHR31189">
    <property type="entry name" value="OS03G0336100 PROTEIN-RELATED"/>
    <property type="match status" value="1"/>
</dbReference>
<dbReference type="FunFam" id="2.60.120.10:FF:000124">
    <property type="entry name" value="Glycinin G5"/>
    <property type="match status" value="1"/>
</dbReference>
<feature type="region of interest" description="Disordered" evidence="8">
    <location>
        <begin position="201"/>
        <end position="240"/>
    </location>
</feature>
<feature type="domain" description="Cupin type-1" evidence="9">
    <location>
        <begin position="314"/>
        <end position="463"/>
    </location>
</feature>
<protein>
    <recommendedName>
        <fullName evidence="9">Cupin type-1 domain-containing protein</fullName>
    </recommendedName>
</protein>
<dbReference type="InterPro" id="IPR011051">
    <property type="entry name" value="RmlC_Cupin_sf"/>
</dbReference>
<dbReference type="CDD" id="cd02242">
    <property type="entry name" value="cupin_11S_legumin_N"/>
    <property type="match status" value="1"/>
</dbReference>
<dbReference type="InterPro" id="IPR014710">
    <property type="entry name" value="RmlC-like_jellyroll"/>
</dbReference>
<dbReference type="InterPro" id="IPR006045">
    <property type="entry name" value="Cupin_1"/>
</dbReference>
<dbReference type="GO" id="GO:0048316">
    <property type="term" value="P:seed development"/>
    <property type="evidence" value="ECO:0007669"/>
    <property type="project" value="UniProtKB-ARBA"/>
</dbReference>
<evidence type="ECO:0000256" key="8">
    <source>
        <dbReference type="SAM" id="MobiDB-lite"/>
    </source>
</evidence>
<accession>A0A5N6L131</accession>
<comment type="subunit">
    <text evidence="7">Hexamer; each subunit is composed of an acidic and a basic chain derived from a single precursor and linked by a disulfide bond.</text>
</comment>
<evidence type="ECO:0000313" key="10">
    <source>
        <dbReference type="EMBL" id="KAB8491079.1"/>
    </source>
</evidence>
<dbReference type="Pfam" id="PF00190">
    <property type="entry name" value="Cupin_1"/>
    <property type="match status" value="2"/>
</dbReference>
<evidence type="ECO:0000256" key="5">
    <source>
        <dbReference type="ARBA" id="ARBA00023129"/>
    </source>
</evidence>
<dbReference type="PANTHER" id="PTHR31189:SF48">
    <property type="entry name" value="LEGUMIN B"/>
    <property type="match status" value="1"/>
</dbReference>